<dbReference type="EMBL" id="SNRW01043437">
    <property type="protein sequence ID" value="KAA6327975.1"/>
    <property type="molecule type" value="Genomic_DNA"/>
</dbReference>
<protein>
    <submittedName>
        <fullName evidence="1">Uncharacterized protein</fullName>
    </submittedName>
</protein>
<dbReference type="AlphaFoldDB" id="A0A5J4R340"/>
<evidence type="ECO:0000313" key="2">
    <source>
        <dbReference type="Proteomes" id="UP000324800"/>
    </source>
</evidence>
<feature type="non-terminal residue" evidence="1">
    <location>
        <position position="1"/>
    </location>
</feature>
<comment type="caution">
    <text evidence="1">The sequence shown here is derived from an EMBL/GenBank/DDBJ whole genome shotgun (WGS) entry which is preliminary data.</text>
</comment>
<reference evidence="1 2" key="1">
    <citation type="submission" date="2019-03" db="EMBL/GenBank/DDBJ databases">
        <title>Single cell metagenomics reveals metabolic interactions within the superorganism composed of flagellate Streblomastix strix and complex community of Bacteroidetes bacteria on its surface.</title>
        <authorList>
            <person name="Treitli S.C."/>
            <person name="Kolisko M."/>
            <person name="Husnik F."/>
            <person name="Keeling P."/>
            <person name="Hampl V."/>
        </authorList>
    </citation>
    <scope>NUCLEOTIDE SEQUENCE [LARGE SCALE GENOMIC DNA]</scope>
    <source>
        <strain evidence="1">ST1C</strain>
    </source>
</reference>
<name>A0A5J4R340_9EUKA</name>
<gene>
    <name evidence="1" type="ORF">EZS28_053768</name>
</gene>
<accession>A0A5J4R340</accession>
<proteinExistence type="predicted"/>
<organism evidence="1 2">
    <name type="scientific">Streblomastix strix</name>
    <dbReference type="NCBI Taxonomy" id="222440"/>
    <lineage>
        <taxon>Eukaryota</taxon>
        <taxon>Metamonada</taxon>
        <taxon>Preaxostyla</taxon>
        <taxon>Oxymonadida</taxon>
        <taxon>Streblomastigidae</taxon>
        <taxon>Streblomastix</taxon>
    </lineage>
</organism>
<sequence length="24" mass="2461">NLRQGGTIGVPGVTFSGKLYAVLL</sequence>
<dbReference type="Proteomes" id="UP000324800">
    <property type="component" value="Unassembled WGS sequence"/>
</dbReference>
<evidence type="ECO:0000313" key="1">
    <source>
        <dbReference type="EMBL" id="KAA6327975.1"/>
    </source>
</evidence>